<dbReference type="Proteomes" id="UP000324021">
    <property type="component" value="Unassembled WGS sequence"/>
</dbReference>
<dbReference type="Gene3D" id="2.60.40.790">
    <property type="match status" value="1"/>
</dbReference>
<dbReference type="SUPFAM" id="SSF49764">
    <property type="entry name" value="HSP20-like chaperones"/>
    <property type="match status" value="1"/>
</dbReference>
<dbReference type="PROSITE" id="PS01031">
    <property type="entry name" value="SHSP"/>
    <property type="match status" value="1"/>
</dbReference>
<evidence type="ECO:0000313" key="7">
    <source>
        <dbReference type="Proteomes" id="UP000324021"/>
    </source>
</evidence>
<dbReference type="EMBL" id="FMZP01000008">
    <property type="protein sequence ID" value="SDC87398.1"/>
    <property type="molecule type" value="Genomic_DNA"/>
</dbReference>
<gene>
    <name evidence="5" type="ORF">SAMN04488694_105107</name>
    <name evidence="4" type="ORF">SAMN05192552_1008126</name>
</gene>
<proteinExistence type="inferred from homology"/>
<keyword evidence="5" id="KW-0346">Stress response</keyword>
<dbReference type="AlphaFoldDB" id="A0A1I0DCG8"/>
<accession>A0A1I0DCG8</accession>
<reference evidence="6 7" key="2">
    <citation type="submission" date="2016-10" db="EMBL/GenBank/DDBJ databases">
        <authorList>
            <person name="Varghese N."/>
            <person name="Submissions S."/>
        </authorList>
    </citation>
    <scope>NUCLEOTIDE SEQUENCE [LARGE SCALE GENOMIC DNA]</scope>
    <source>
        <strain evidence="4 7">CDM_1</strain>
        <strain evidence="6">CDM_6</strain>
    </source>
</reference>
<protein>
    <submittedName>
        <fullName evidence="5">Heat shock protein Hsp20</fullName>
    </submittedName>
</protein>
<evidence type="ECO:0000313" key="4">
    <source>
        <dbReference type="EMBL" id="SDC87398.1"/>
    </source>
</evidence>
<dbReference type="InterPro" id="IPR008978">
    <property type="entry name" value="HSP20-like_chaperone"/>
</dbReference>
<comment type="similarity">
    <text evidence="1 2">Belongs to the small heat shock protein (HSP20) family.</text>
</comment>
<dbReference type="CDD" id="cd06464">
    <property type="entry name" value="ACD_sHsps-like"/>
    <property type="match status" value="1"/>
</dbReference>
<evidence type="ECO:0000313" key="5">
    <source>
        <dbReference type="EMBL" id="SET30017.1"/>
    </source>
</evidence>
<dbReference type="PANTHER" id="PTHR11527">
    <property type="entry name" value="HEAT-SHOCK PROTEIN 20 FAMILY MEMBER"/>
    <property type="match status" value="1"/>
</dbReference>
<dbReference type="Proteomes" id="UP000199320">
    <property type="component" value="Unassembled WGS sequence"/>
</dbReference>
<evidence type="ECO:0000256" key="2">
    <source>
        <dbReference type="RuleBase" id="RU003616"/>
    </source>
</evidence>
<dbReference type="Pfam" id="PF00011">
    <property type="entry name" value="HSP20"/>
    <property type="match status" value="1"/>
</dbReference>
<feature type="domain" description="SHSP" evidence="3">
    <location>
        <begin position="46"/>
        <end position="159"/>
    </location>
</feature>
<reference evidence="5" key="1">
    <citation type="submission" date="2016-10" db="EMBL/GenBank/DDBJ databases">
        <authorList>
            <person name="de Groot N.N."/>
        </authorList>
    </citation>
    <scope>NUCLEOTIDE SEQUENCE [LARGE SCALE GENOMIC DNA]</scope>
    <source>
        <strain evidence="5">CDM_6</strain>
    </source>
</reference>
<dbReference type="EMBL" id="FOIC01000005">
    <property type="protein sequence ID" value="SET30017.1"/>
    <property type="molecule type" value="Genomic_DNA"/>
</dbReference>
<name>A0A1I0DCG8_9EURY</name>
<dbReference type="InterPro" id="IPR002068">
    <property type="entry name" value="A-crystallin/Hsp20_dom"/>
</dbReference>
<evidence type="ECO:0000256" key="1">
    <source>
        <dbReference type="PROSITE-ProRule" id="PRU00285"/>
    </source>
</evidence>
<dbReference type="STRING" id="392421.SAMN04488694_105107"/>
<sequence length="159" mass="18041">MAGETMADRPRPFDGIEELLDRLNRQLETAAQSWESQLDNRSRLDLSPTGSEMRLDLADEGDEFVVTVDVPGYESDDLELRLSRETLAISGTRERTHDVGGEDETYLRRERETQSFSRQVRLPEPVDEDAVQASVNNGILTVRLPKREPSEEAHSIDIE</sequence>
<dbReference type="InterPro" id="IPR031107">
    <property type="entry name" value="Small_HSP"/>
</dbReference>
<keyword evidence="6" id="KW-1185">Reference proteome</keyword>
<evidence type="ECO:0000259" key="3">
    <source>
        <dbReference type="PROSITE" id="PS01031"/>
    </source>
</evidence>
<evidence type="ECO:0000313" key="6">
    <source>
        <dbReference type="Proteomes" id="UP000199320"/>
    </source>
</evidence>
<organism evidence="5 6">
    <name type="scientific">Natrinema hispanicum</name>
    <dbReference type="NCBI Taxonomy" id="392421"/>
    <lineage>
        <taxon>Archaea</taxon>
        <taxon>Methanobacteriati</taxon>
        <taxon>Methanobacteriota</taxon>
        <taxon>Stenosarchaea group</taxon>
        <taxon>Halobacteria</taxon>
        <taxon>Halobacteriales</taxon>
        <taxon>Natrialbaceae</taxon>
        <taxon>Natrinema</taxon>
    </lineage>
</organism>